<feature type="active site" description="Proton donor" evidence="4">
    <location>
        <position position="294"/>
    </location>
</feature>
<dbReference type="PIRSF" id="PIRSF001112">
    <property type="entry name" value="Epoxide_hydrolase"/>
    <property type="match status" value="1"/>
</dbReference>
<keyword evidence="2" id="KW-0058">Aromatic hydrocarbons catabolism</keyword>
<dbReference type="SUPFAM" id="SSF53474">
    <property type="entry name" value="alpha/beta-Hydrolases"/>
    <property type="match status" value="1"/>
</dbReference>
<name>A0A1H6JUS9_MYCRU</name>
<evidence type="ECO:0000256" key="2">
    <source>
        <dbReference type="ARBA" id="ARBA00022797"/>
    </source>
</evidence>
<evidence type="ECO:0000259" key="5">
    <source>
        <dbReference type="Pfam" id="PF06441"/>
    </source>
</evidence>
<evidence type="ECO:0000256" key="4">
    <source>
        <dbReference type="PIRSR" id="PIRSR001112-1"/>
    </source>
</evidence>
<protein>
    <submittedName>
        <fullName evidence="6">Pimeloyl-ACP methyl ester carboxylesterase</fullName>
    </submittedName>
</protein>
<dbReference type="InterPro" id="IPR029058">
    <property type="entry name" value="AB_hydrolase_fold"/>
</dbReference>
<keyword evidence="7" id="KW-1185">Reference proteome</keyword>
<dbReference type="EMBL" id="LT629971">
    <property type="protein sequence ID" value="SEH64368.1"/>
    <property type="molecule type" value="Genomic_DNA"/>
</dbReference>
<feature type="active site" description="Proton acceptor" evidence="4">
    <location>
        <position position="345"/>
    </location>
</feature>
<dbReference type="GO" id="GO:0004301">
    <property type="term" value="F:epoxide hydrolase activity"/>
    <property type="evidence" value="ECO:0007669"/>
    <property type="project" value="TreeGrafter"/>
</dbReference>
<organism evidence="6 7">
    <name type="scientific">Mycolicibacterium rutilum</name>
    <name type="common">Mycobacterium rutilum</name>
    <dbReference type="NCBI Taxonomy" id="370526"/>
    <lineage>
        <taxon>Bacteria</taxon>
        <taxon>Bacillati</taxon>
        <taxon>Actinomycetota</taxon>
        <taxon>Actinomycetes</taxon>
        <taxon>Mycobacteriales</taxon>
        <taxon>Mycobacteriaceae</taxon>
        <taxon>Mycolicibacterium</taxon>
    </lineage>
</organism>
<dbReference type="OrthoDB" id="4654311at2"/>
<dbReference type="Gene3D" id="3.40.50.1820">
    <property type="entry name" value="alpha/beta hydrolase"/>
    <property type="match status" value="1"/>
</dbReference>
<dbReference type="GO" id="GO:0097176">
    <property type="term" value="P:epoxide metabolic process"/>
    <property type="evidence" value="ECO:0007669"/>
    <property type="project" value="TreeGrafter"/>
</dbReference>
<comment type="similarity">
    <text evidence="1">Belongs to the peptidase S33 family.</text>
</comment>
<evidence type="ECO:0000313" key="7">
    <source>
        <dbReference type="Proteomes" id="UP000182915"/>
    </source>
</evidence>
<gene>
    <name evidence="6" type="ORF">SAMN04489835_2384</name>
</gene>
<feature type="domain" description="Epoxide hydrolase N-terminal" evidence="5">
    <location>
        <begin position="4"/>
        <end position="109"/>
    </location>
</feature>
<dbReference type="PRINTS" id="PR00412">
    <property type="entry name" value="EPOXHYDRLASE"/>
</dbReference>
<dbReference type="PANTHER" id="PTHR21661">
    <property type="entry name" value="EPOXIDE HYDROLASE 1-RELATED"/>
    <property type="match status" value="1"/>
</dbReference>
<evidence type="ECO:0000313" key="6">
    <source>
        <dbReference type="EMBL" id="SEH64368.1"/>
    </source>
</evidence>
<reference evidence="7" key="1">
    <citation type="submission" date="2016-10" db="EMBL/GenBank/DDBJ databases">
        <authorList>
            <person name="Varghese N."/>
            <person name="Submissions S."/>
        </authorList>
    </citation>
    <scope>NUCLEOTIDE SEQUENCE [LARGE SCALE GENOMIC DNA]</scope>
    <source>
        <strain evidence="7">DSM 45405</strain>
    </source>
</reference>
<evidence type="ECO:0000256" key="3">
    <source>
        <dbReference type="ARBA" id="ARBA00022801"/>
    </source>
</evidence>
<feature type="active site" description="Nucleophile" evidence="4">
    <location>
        <position position="169"/>
    </location>
</feature>
<dbReference type="RefSeq" id="WP_083407325.1">
    <property type="nucleotide sequence ID" value="NZ_LT629971.1"/>
</dbReference>
<dbReference type="Proteomes" id="UP000182915">
    <property type="component" value="Chromosome I"/>
</dbReference>
<dbReference type="InterPro" id="IPR010497">
    <property type="entry name" value="Epoxide_hydro_N"/>
</dbReference>
<dbReference type="AlphaFoldDB" id="A0A1H6JUS9"/>
<sequence length="367" mass="41664">MASVTPFRIAVPDADLEDLRTRLHRTRWPEAECVDDWSQGIPLAYTRDLARYWADEYDWRARETALNRFDQFTTELDGLDIHFIHQRSPRPDAFPLLITHGWPGSVVEFHKVIEPLTERGFDVVCPSLPGYGFSGKPTRTGWGVERIATAWDALMRRLGYERYGAQGGDWGSAVTTQLGRIGGACVAIHLNMPMGAPPKGHTEFSEEELAAIERLEYYRKWDNAYAKQQSTRPQTLGYGLVDSPVGQLAWIVEKFWSWTDNDGHPESVLHRDEMLDNVMLYWLTASGASSARLYWESFSSFGGSKPVRVPTGVASFPREILRSPRSWCESSYHLTHWTTMPRGGHFAAFEQPELFVADVAAFFDGVR</sequence>
<dbReference type="InterPro" id="IPR000639">
    <property type="entry name" value="Epox_hydrolase-like"/>
</dbReference>
<dbReference type="STRING" id="370526.SAMN04489835_2384"/>
<dbReference type="Pfam" id="PF06441">
    <property type="entry name" value="EHN"/>
    <property type="match status" value="1"/>
</dbReference>
<keyword evidence="3" id="KW-0378">Hydrolase</keyword>
<evidence type="ECO:0000256" key="1">
    <source>
        <dbReference type="ARBA" id="ARBA00010088"/>
    </source>
</evidence>
<dbReference type="PANTHER" id="PTHR21661:SF35">
    <property type="entry name" value="EPOXIDE HYDROLASE"/>
    <property type="match status" value="1"/>
</dbReference>
<accession>A0A1H6JUS9</accession>
<proteinExistence type="inferred from homology"/>
<dbReference type="InterPro" id="IPR016292">
    <property type="entry name" value="Epoxide_hydrolase"/>
</dbReference>